<evidence type="ECO:0000256" key="2">
    <source>
        <dbReference type="ARBA" id="ARBA00008193"/>
    </source>
</evidence>
<comment type="similarity">
    <text evidence="2">Belongs to the UPF0126 family.</text>
</comment>
<feature type="transmembrane region" description="Helical" evidence="7">
    <location>
        <begin position="123"/>
        <end position="140"/>
    </location>
</feature>
<evidence type="ECO:0000259" key="8">
    <source>
        <dbReference type="Pfam" id="PF03458"/>
    </source>
</evidence>
<feature type="transmembrane region" description="Helical" evidence="7">
    <location>
        <begin position="32"/>
        <end position="49"/>
    </location>
</feature>
<evidence type="ECO:0000256" key="7">
    <source>
        <dbReference type="SAM" id="Phobius"/>
    </source>
</evidence>
<dbReference type="HOGENOM" id="CLU_064906_2_1_7"/>
<gene>
    <name evidence="9" type="ordered locus">CHAB381_0716</name>
</gene>
<reference evidence="10" key="1">
    <citation type="submission" date="2007-07" db="EMBL/GenBank/DDBJ databases">
        <title>Complete genome sequence of Campylobacter hominis ATCC BAA-381, a commensal isolated from the human gastrointestinal tract.</title>
        <authorList>
            <person name="Fouts D.E."/>
            <person name="Mongodin E.F."/>
            <person name="Puiu D."/>
            <person name="Sebastian Y."/>
            <person name="Miller W.G."/>
            <person name="Mandrell R.E."/>
            <person name="Nelson K.E."/>
        </authorList>
    </citation>
    <scope>NUCLEOTIDE SEQUENCE [LARGE SCALE GENOMIC DNA]</scope>
    <source>
        <strain evidence="10">ATCC BAA-381 / LMG 19568 / NCTC 13146 / CH001A</strain>
    </source>
</reference>
<organism evidence="9 10">
    <name type="scientific">Campylobacter hominis (strain ATCC BAA-381 / DSM 21671 / CCUG 45161 / LMG 19568 / NCTC 13146 / CH001A)</name>
    <dbReference type="NCBI Taxonomy" id="360107"/>
    <lineage>
        <taxon>Bacteria</taxon>
        <taxon>Pseudomonadati</taxon>
        <taxon>Campylobacterota</taxon>
        <taxon>Epsilonproteobacteria</taxon>
        <taxon>Campylobacterales</taxon>
        <taxon>Campylobacteraceae</taxon>
        <taxon>Campylobacter</taxon>
    </lineage>
</organism>
<evidence type="ECO:0000313" key="9">
    <source>
        <dbReference type="EMBL" id="ABS52260.1"/>
    </source>
</evidence>
<accession>A7I1A5</accession>
<dbReference type="OrthoDB" id="9791874at2"/>
<keyword evidence="3" id="KW-1003">Cell membrane</keyword>
<dbReference type="PANTHER" id="PTHR30506">
    <property type="entry name" value="INNER MEMBRANE PROTEIN"/>
    <property type="match status" value="1"/>
</dbReference>
<dbReference type="EMBL" id="CP000776">
    <property type="protein sequence ID" value="ABS52260.1"/>
    <property type="molecule type" value="Genomic_DNA"/>
</dbReference>
<keyword evidence="5 7" id="KW-1133">Transmembrane helix</keyword>
<dbReference type="AlphaFoldDB" id="A7I1A5"/>
<proteinExistence type="inferred from homology"/>
<dbReference type="Pfam" id="PF03458">
    <property type="entry name" value="Gly_transporter"/>
    <property type="match status" value="2"/>
</dbReference>
<comment type="subcellular location">
    <subcellularLocation>
        <location evidence="1">Cell membrane</location>
        <topology evidence="1">Multi-pass membrane protein</topology>
    </subcellularLocation>
</comment>
<dbReference type="eggNOG" id="COG2860">
    <property type="taxonomic scope" value="Bacteria"/>
</dbReference>
<dbReference type="KEGG" id="cha:CHAB381_0716"/>
<feature type="domain" description="Glycine transporter" evidence="8">
    <location>
        <begin position="100"/>
        <end position="172"/>
    </location>
</feature>
<dbReference type="GO" id="GO:0005886">
    <property type="term" value="C:plasma membrane"/>
    <property type="evidence" value="ECO:0007669"/>
    <property type="project" value="UniProtKB-SubCell"/>
</dbReference>
<feature type="transmembrane region" description="Helical" evidence="7">
    <location>
        <begin position="95"/>
        <end position="117"/>
    </location>
</feature>
<keyword evidence="6 7" id="KW-0472">Membrane</keyword>
<keyword evidence="4 7" id="KW-0812">Transmembrane</keyword>
<dbReference type="Proteomes" id="UP000002407">
    <property type="component" value="Chromosome"/>
</dbReference>
<feature type="transmembrane region" description="Helical" evidence="7">
    <location>
        <begin position="61"/>
        <end position="83"/>
    </location>
</feature>
<evidence type="ECO:0000256" key="5">
    <source>
        <dbReference type="ARBA" id="ARBA00022989"/>
    </source>
</evidence>
<feature type="transmembrane region" description="Helical" evidence="7">
    <location>
        <begin position="152"/>
        <end position="171"/>
    </location>
</feature>
<protein>
    <recommendedName>
        <fullName evidence="8">Glycine transporter domain-containing protein</fullName>
    </recommendedName>
</protein>
<dbReference type="RefSeq" id="WP_012108584.1">
    <property type="nucleotide sequence ID" value="NC_009714.1"/>
</dbReference>
<dbReference type="PANTHER" id="PTHR30506:SF3">
    <property type="entry name" value="UPF0126 INNER MEMBRANE PROTEIN YADS-RELATED"/>
    <property type="match status" value="1"/>
</dbReference>
<evidence type="ECO:0000256" key="6">
    <source>
        <dbReference type="ARBA" id="ARBA00023136"/>
    </source>
</evidence>
<evidence type="ECO:0000256" key="4">
    <source>
        <dbReference type="ARBA" id="ARBA00022692"/>
    </source>
</evidence>
<feature type="transmembrane region" description="Helical" evidence="7">
    <location>
        <begin position="177"/>
        <end position="198"/>
    </location>
</feature>
<feature type="domain" description="Glycine transporter" evidence="8">
    <location>
        <begin position="8"/>
        <end position="71"/>
    </location>
</feature>
<feature type="transmembrane region" description="Helical" evidence="7">
    <location>
        <begin position="6"/>
        <end position="25"/>
    </location>
</feature>
<dbReference type="STRING" id="360107.CHAB381_0716"/>
<evidence type="ECO:0000256" key="3">
    <source>
        <dbReference type="ARBA" id="ARBA00022475"/>
    </source>
</evidence>
<dbReference type="InterPro" id="IPR005115">
    <property type="entry name" value="Gly_transporter"/>
</dbReference>
<name>A7I1A5_CAMHC</name>
<sequence>MSVDILLILENIGIASAAVSGFLFAVRKKCDWLGIFIASFLTALGGGILRDMIVGRPIYSFTHYLPGLNVIIMIIFCGVMKFYKVSKHEKIEKKPLFIMSDAIDLVSFSIVGAMVALHYEYNIFGVILLAFCNGAGGGILRDVLLNEIPWMLHTGLYGTISMLVGFIYFFMDKFGATNIYFIMLLFTAGVIFRMFAYYKSWHLPEVRYEK</sequence>
<evidence type="ECO:0000256" key="1">
    <source>
        <dbReference type="ARBA" id="ARBA00004651"/>
    </source>
</evidence>
<keyword evidence="10" id="KW-1185">Reference proteome</keyword>
<evidence type="ECO:0000313" key="10">
    <source>
        <dbReference type="Proteomes" id="UP000002407"/>
    </source>
</evidence>